<evidence type="ECO:0000313" key="7">
    <source>
        <dbReference type="Proteomes" id="UP000239532"/>
    </source>
</evidence>
<accession>A0A2S9WTB0</accession>
<dbReference type="Proteomes" id="UP000239532">
    <property type="component" value="Unassembled WGS sequence"/>
</dbReference>
<comment type="similarity">
    <text evidence="2">Belongs to the KHG/KDPG aldolase family.</text>
</comment>
<evidence type="ECO:0000256" key="4">
    <source>
        <dbReference type="ARBA" id="ARBA00023239"/>
    </source>
</evidence>
<comment type="pathway">
    <text evidence="1">Carbohydrate acid metabolism.</text>
</comment>
<organism evidence="6 7">
    <name type="scientific">Nonlabens agnitus</name>
    <dbReference type="NCBI Taxonomy" id="870484"/>
    <lineage>
        <taxon>Bacteria</taxon>
        <taxon>Pseudomonadati</taxon>
        <taxon>Bacteroidota</taxon>
        <taxon>Flavobacteriia</taxon>
        <taxon>Flavobacteriales</taxon>
        <taxon>Flavobacteriaceae</taxon>
        <taxon>Nonlabens</taxon>
    </lineage>
</organism>
<name>A0A2S9WTB0_9FLAO</name>
<protein>
    <submittedName>
        <fullName evidence="6">Bifunctional 4-hydroxy-2-oxoglutarate aldolase/2-dehydro-3-deoxy-phosphogluconate aldolase</fullName>
    </submittedName>
</protein>
<dbReference type="PANTHER" id="PTHR30246:SF1">
    <property type="entry name" value="2-DEHYDRO-3-DEOXY-6-PHOSPHOGALACTONATE ALDOLASE-RELATED"/>
    <property type="match status" value="1"/>
</dbReference>
<dbReference type="InterPro" id="IPR000887">
    <property type="entry name" value="Aldlse_KDPG_KHG"/>
</dbReference>
<dbReference type="RefSeq" id="WP_105982506.1">
    <property type="nucleotide sequence ID" value="NZ_MQUC01000003.1"/>
</dbReference>
<dbReference type="AlphaFoldDB" id="A0A2S9WTB0"/>
<dbReference type="CDD" id="cd00452">
    <property type="entry name" value="KDPG_aldolase"/>
    <property type="match status" value="1"/>
</dbReference>
<dbReference type="Pfam" id="PF01081">
    <property type="entry name" value="Aldolase"/>
    <property type="match status" value="1"/>
</dbReference>
<dbReference type="EMBL" id="MQUC01000003">
    <property type="protein sequence ID" value="PRP66708.1"/>
    <property type="molecule type" value="Genomic_DNA"/>
</dbReference>
<reference evidence="6 7" key="1">
    <citation type="submission" date="2016-11" db="EMBL/GenBank/DDBJ databases">
        <title>Trade-off between light-utilization and light-protection in marine flavobacteria.</title>
        <authorList>
            <person name="Kumagai Y."/>
        </authorList>
    </citation>
    <scope>NUCLEOTIDE SEQUENCE [LARGE SCALE GENOMIC DNA]</scope>
    <source>
        <strain evidence="6 7">JCM 17109</strain>
    </source>
</reference>
<dbReference type="SUPFAM" id="SSF51569">
    <property type="entry name" value="Aldolase"/>
    <property type="match status" value="1"/>
</dbReference>
<comment type="caution">
    <text evidence="6">The sequence shown here is derived from an EMBL/GenBank/DDBJ whole genome shotgun (WGS) entry which is preliminary data.</text>
</comment>
<dbReference type="GO" id="GO:0016829">
    <property type="term" value="F:lyase activity"/>
    <property type="evidence" value="ECO:0007669"/>
    <property type="project" value="UniProtKB-KW"/>
</dbReference>
<keyword evidence="4" id="KW-0456">Lyase</keyword>
<proteinExistence type="inferred from homology"/>
<sequence length="217" mass="23595">MNIETFISRTDQHKIVPVFYHSDLQTCIDVVNAAYNGGVRTFEFVDRGANAIDTFRELMNRKSKWPDLEIGIGTIYDLQTAKEYINLGAAFVVSPCLVAEVAIHCRDHNVSYIPGIATIKEAFDASTLGCKMIKIFPANVIGSAFAKAITSVLPQLAIMPTGGIEPSASGLKEWFDAGVNCVGMGSQLFDKNKISKKDYAGLSNDIVDAINNANLVK</sequence>
<evidence type="ECO:0000313" key="6">
    <source>
        <dbReference type="EMBL" id="PRP66708.1"/>
    </source>
</evidence>
<keyword evidence="7" id="KW-1185">Reference proteome</keyword>
<keyword evidence="5" id="KW-0119">Carbohydrate metabolism</keyword>
<dbReference type="Gene3D" id="3.20.20.70">
    <property type="entry name" value="Aldolase class I"/>
    <property type="match status" value="1"/>
</dbReference>
<dbReference type="InterPro" id="IPR013785">
    <property type="entry name" value="Aldolase_TIM"/>
</dbReference>
<dbReference type="OrthoDB" id="9802667at2"/>
<evidence type="ECO:0000256" key="2">
    <source>
        <dbReference type="ARBA" id="ARBA00006906"/>
    </source>
</evidence>
<comment type="subunit">
    <text evidence="3">Homotrimer.</text>
</comment>
<gene>
    <name evidence="6" type="ORF">BST86_06140</name>
</gene>
<dbReference type="PANTHER" id="PTHR30246">
    <property type="entry name" value="2-KETO-3-DEOXY-6-PHOSPHOGLUCONATE ALDOLASE"/>
    <property type="match status" value="1"/>
</dbReference>
<evidence type="ECO:0000256" key="3">
    <source>
        <dbReference type="ARBA" id="ARBA00011233"/>
    </source>
</evidence>
<evidence type="ECO:0000256" key="1">
    <source>
        <dbReference type="ARBA" id="ARBA00004761"/>
    </source>
</evidence>
<evidence type="ECO:0000256" key="5">
    <source>
        <dbReference type="ARBA" id="ARBA00023277"/>
    </source>
</evidence>